<evidence type="ECO:0000259" key="1">
    <source>
        <dbReference type="Pfam" id="PF01425"/>
    </source>
</evidence>
<keyword evidence="3" id="KW-1185">Reference proteome</keyword>
<evidence type="ECO:0000313" key="2">
    <source>
        <dbReference type="EMBL" id="RDV04710.1"/>
    </source>
</evidence>
<dbReference type="OrthoDB" id="8872210at2"/>
<dbReference type="PANTHER" id="PTHR42678">
    <property type="entry name" value="AMIDASE"/>
    <property type="match status" value="1"/>
</dbReference>
<reference evidence="3" key="1">
    <citation type="submission" date="2018-08" db="EMBL/GenBank/DDBJ databases">
        <authorList>
            <person name="Kim S.-J."/>
            <person name="Jung G.-Y."/>
        </authorList>
    </citation>
    <scope>NUCLEOTIDE SEQUENCE [LARGE SCALE GENOMIC DNA]</scope>
    <source>
        <strain evidence="3">GY_H</strain>
    </source>
</reference>
<dbReference type="SUPFAM" id="SSF75304">
    <property type="entry name" value="Amidase signature (AS) enzymes"/>
    <property type="match status" value="1"/>
</dbReference>
<feature type="domain" description="Amidase" evidence="1">
    <location>
        <begin position="35"/>
        <end position="477"/>
    </location>
</feature>
<proteinExistence type="predicted"/>
<protein>
    <submittedName>
        <fullName evidence="2">Amidase</fullName>
    </submittedName>
</protein>
<name>A0A371BAW1_9BRAD</name>
<comment type="caution">
    <text evidence="2">The sequence shown here is derived from an EMBL/GenBank/DDBJ whole genome shotgun (WGS) entry which is preliminary data.</text>
</comment>
<dbReference type="AlphaFoldDB" id="A0A371BAW1"/>
<accession>A0A371BAW1</accession>
<dbReference type="Pfam" id="PF01425">
    <property type="entry name" value="Amidase"/>
    <property type="match status" value="1"/>
</dbReference>
<dbReference type="Proteomes" id="UP000263993">
    <property type="component" value="Unassembled WGS sequence"/>
</dbReference>
<dbReference type="InterPro" id="IPR023631">
    <property type="entry name" value="Amidase_dom"/>
</dbReference>
<evidence type="ECO:0000313" key="3">
    <source>
        <dbReference type="Proteomes" id="UP000263993"/>
    </source>
</evidence>
<dbReference type="InterPro" id="IPR036928">
    <property type="entry name" value="AS_sf"/>
</dbReference>
<dbReference type="PANTHER" id="PTHR42678:SF34">
    <property type="entry name" value="OS04G0183300 PROTEIN"/>
    <property type="match status" value="1"/>
</dbReference>
<dbReference type="EMBL" id="QRGO01000001">
    <property type="protein sequence ID" value="RDV04710.1"/>
    <property type="molecule type" value="Genomic_DNA"/>
</dbReference>
<dbReference type="RefSeq" id="WP_115516736.1">
    <property type="nucleotide sequence ID" value="NZ_QRGO01000001.1"/>
</dbReference>
<gene>
    <name evidence="2" type="ORF">DXH78_09130</name>
</gene>
<sequence length="499" mass="53791">MAAQDKTKQEFSVVEASIDDIHAAYKAGRLTARAVVQAYLDRIEAYDRNGPKLNSVISLNPQALAEADRLDALTKQGQLSGPLHGIPLLLKDQIDVKGMPTTMGSILFKDFRPERDGFVVRKLKSAGAIILGKVTLGELGGGDTHGSLFGSTRNVYDPERTAGGSSGGCGVAVSANFCTAALGQEGFSSIRRPSIWNGIVGMRPSIGLVSRSGVFNGWPTLNGSVGPMAKSVADLARLMDCIVGFDQDDPSTAHGYGRTPESYHALLNKNGLAGARLGILREVVGYDSEPESADFKKVDEVFNRAVVELRQAGAEIIDPIVIPDLKALLAKRARSAEDDETMYQLYTAGTNPPFKTRADVAASPLFKQVVPGSQKRWLDAPSPERQLGDHRARSMLMTNLLKVMAEHRLDAIIHKAVEHQPTLIKDGVNPPFVDQKGAPHINTFLMSVPSIVVPAGYTSDDLPAGITFLGRPYSDDKMIQLAFAYEQATKHRRPPATTP</sequence>
<organism evidence="2 3">
    <name type="scientific">Undibacter mobilis</name>
    <dbReference type="NCBI Taxonomy" id="2292256"/>
    <lineage>
        <taxon>Bacteria</taxon>
        <taxon>Pseudomonadati</taxon>
        <taxon>Pseudomonadota</taxon>
        <taxon>Alphaproteobacteria</taxon>
        <taxon>Hyphomicrobiales</taxon>
        <taxon>Nitrobacteraceae</taxon>
        <taxon>Undibacter</taxon>
    </lineage>
</organism>
<dbReference type="Gene3D" id="3.90.1300.10">
    <property type="entry name" value="Amidase signature (AS) domain"/>
    <property type="match status" value="1"/>
</dbReference>